<feature type="transmembrane region" description="Helical" evidence="1">
    <location>
        <begin position="70"/>
        <end position="91"/>
    </location>
</feature>
<dbReference type="EMBL" id="CP039375">
    <property type="protein sequence ID" value="QCD65293.1"/>
    <property type="molecule type" value="Genomic_DNA"/>
</dbReference>
<evidence type="ECO:0000313" key="2">
    <source>
        <dbReference type="EMBL" id="QCD65293.1"/>
    </source>
</evidence>
<reference evidence="2 3" key="2">
    <citation type="submission" date="2019-04" db="EMBL/GenBank/DDBJ databases">
        <authorList>
            <person name="Yang S."/>
            <person name="Wei W."/>
        </authorList>
    </citation>
    <scope>NUCLEOTIDE SEQUENCE [LARGE SCALE GENOMIC DNA]</scope>
    <source>
        <strain evidence="3">ZP60</strain>
    </source>
</reference>
<organism evidence="2 3">
    <name type="scientific">Halomicrobium mukohataei</name>
    <dbReference type="NCBI Taxonomy" id="57705"/>
    <lineage>
        <taxon>Archaea</taxon>
        <taxon>Methanobacteriati</taxon>
        <taxon>Methanobacteriota</taxon>
        <taxon>Stenosarchaea group</taxon>
        <taxon>Halobacteria</taxon>
        <taxon>Halobacteriales</taxon>
        <taxon>Haloarculaceae</taxon>
        <taxon>Halomicrobium</taxon>
    </lineage>
</organism>
<keyword evidence="1" id="KW-0812">Transmembrane</keyword>
<reference evidence="2 3" key="1">
    <citation type="submission" date="2019-04" db="EMBL/GenBank/DDBJ databases">
        <title>Complete genome sequence of Arthrobacter sp. ZXY-2 associated with effective atrazine degradation and salt adaptation.</title>
        <authorList>
            <person name="Zhao X."/>
        </authorList>
    </citation>
    <scope>NUCLEOTIDE SEQUENCE [LARGE SCALE GENOMIC DNA]</scope>
    <source>
        <strain evidence="3">ZP60</strain>
    </source>
</reference>
<feature type="transmembrane region" description="Helical" evidence="1">
    <location>
        <begin position="36"/>
        <end position="58"/>
    </location>
</feature>
<name>A0A4D6KHH8_9EURY</name>
<evidence type="ECO:0000256" key="1">
    <source>
        <dbReference type="SAM" id="Phobius"/>
    </source>
</evidence>
<sequence length="132" mass="14701">MKSFSIDKVRTIWVGIISIGCAFSVAAWVLPQLSDLYVKVFVGLQIAIATPLAVRHIAKRVELSGRLYRLYKVWFVLLLPLYVALGTVVPMDAVTSARVFVGGFVISLLFATLIVARDIDEALWRLIDEHTP</sequence>
<dbReference type="AlphaFoldDB" id="A0A4D6KHH8"/>
<gene>
    <name evidence="2" type="ORF">E5139_06430</name>
</gene>
<accession>A0A4D6KHH8</accession>
<feature type="transmembrane region" description="Helical" evidence="1">
    <location>
        <begin position="97"/>
        <end position="116"/>
    </location>
</feature>
<evidence type="ECO:0000313" key="3">
    <source>
        <dbReference type="Proteomes" id="UP000297053"/>
    </source>
</evidence>
<dbReference type="GeneID" id="42178556"/>
<dbReference type="Proteomes" id="UP000297053">
    <property type="component" value="Chromosome"/>
</dbReference>
<feature type="transmembrane region" description="Helical" evidence="1">
    <location>
        <begin position="12"/>
        <end position="30"/>
    </location>
</feature>
<keyword evidence="1" id="KW-1133">Transmembrane helix</keyword>
<dbReference type="RefSeq" id="WP_015761636.1">
    <property type="nucleotide sequence ID" value="NZ_CP039375.1"/>
</dbReference>
<proteinExistence type="predicted"/>
<keyword evidence="1" id="KW-0472">Membrane</keyword>
<dbReference type="KEGG" id="halz:E5139_06430"/>
<protein>
    <submittedName>
        <fullName evidence="2">Uncharacterized protein</fullName>
    </submittedName>
</protein>
<dbReference type="PROSITE" id="PS51257">
    <property type="entry name" value="PROKAR_LIPOPROTEIN"/>
    <property type="match status" value="1"/>
</dbReference>